<dbReference type="EMBL" id="JAKOGI010000160">
    <property type="protein sequence ID" value="KAJ8441596.1"/>
    <property type="molecule type" value="Genomic_DNA"/>
</dbReference>
<gene>
    <name evidence="1" type="ORF">Cgig2_023749</name>
</gene>
<dbReference type="Proteomes" id="UP001153076">
    <property type="component" value="Unassembled WGS sequence"/>
</dbReference>
<reference evidence="1" key="1">
    <citation type="submission" date="2022-04" db="EMBL/GenBank/DDBJ databases">
        <title>Carnegiea gigantea Genome sequencing and assembly v2.</title>
        <authorList>
            <person name="Copetti D."/>
            <person name="Sanderson M.J."/>
            <person name="Burquez A."/>
            <person name="Wojciechowski M.F."/>
        </authorList>
    </citation>
    <scope>NUCLEOTIDE SEQUENCE</scope>
    <source>
        <strain evidence="1">SGP5-SGP5p</strain>
        <tissue evidence="1">Aerial part</tissue>
    </source>
</reference>
<evidence type="ECO:0000313" key="1">
    <source>
        <dbReference type="EMBL" id="KAJ8441596.1"/>
    </source>
</evidence>
<organism evidence="1 2">
    <name type="scientific">Carnegiea gigantea</name>
    <dbReference type="NCBI Taxonomy" id="171969"/>
    <lineage>
        <taxon>Eukaryota</taxon>
        <taxon>Viridiplantae</taxon>
        <taxon>Streptophyta</taxon>
        <taxon>Embryophyta</taxon>
        <taxon>Tracheophyta</taxon>
        <taxon>Spermatophyta</taxon>
        <taxon>Magnoliopsida</taxon>
        <taxon>eudicotyledons</taxon>
        <taxon>Gunneridae</taxon>
        <taxon>Pentapetalae</taxon>
        <taxon>Caryophyllales</taxon>
        <taxon>Cactineae</taxon>
        <taxon>Cactaceae</taxon>
        <taxon>Cactoideae</taxon>
        <taxon>Echinocereeae</taxon>
        <taxon>Carnegiea</taxon>
    </lineage>
</organism>
<comment type="caution">
    <text evidence="1">The sequence shown here is derived from an EMBL/GenBank/DDBJ whole genome shotgun (WGS) entry which is preliminary data.</text>
</comment>
<name>A0A9Q1KCH9_9CARY</name>
<keyword evidence="2" id="KW-1185">Reference proteome</keyword>
<accession>A0A9Q1KCH9</accession>
<proteinExistence type="predicted"/>
<dbReference type="AlphaFoldDB" id="A0A9Q1KCH9"/>
<sequence length="177" mass="20109">MDPSRHSWDLIGNPRIDVITNHALIDSRYASGYVDYFIGRSSSRGESTDIFLALTDLFFYLVDWATGAPETYRDSTEYRHVPSFIILPKEKTTQRSVQGEVDQLLRERPSLSLGHSMATLRKSSTGHKAVASDERLHAQLDTPVRQVTRTRSIPTLHLASRLIWLDQETGPRLLSKE</sequence>
<evidence type="ECO:0000313" key="2">
    <source>
        <dbReference type="Proteomes" id="UP001153076"/>
    </source>
</evidence>
<protein>
    <submittedName>
        <fullName evidence="1">Uncharacterized protein</fullName>
    </submittedName>
</protein>